<protein>
    <submittedName>
        <fullName evidence="2">Uncharacterized protein</fullName>
    </submittedName>
</protein>
<feature type="region of interest" description="Disordered" evidence="1">
    <location>
        <begin position="1"/>
        <end position="68"/>
    </location>
</feature>
<feature type="compositionally biased region" description="Polar residues" evidence="1">
    <location>
        <begin position="54"/>
        <end position="64"/>
    </location>
</feature>
<evidence type="ECO:0000313" key="2">
    <source>
        <dbReference type="EMBL" id="KAK2951262.1"/>
    </source>
</evidence>
<evidence type="ECO:0000256" key="1">
    <source>
        <dbReference type="SAM" id="MobiDB-lite"/>
    </source>
</evidence>
<keyword evidence="3" id="KW-1185">Reference proteome</keyword>
<dbReference type="EMBL" id="JARBJD010000121">
    <property type="protein sequence ID" value="KAK2951262.1"/>
    <property type="molecule type" value="Genomic_DNA"/>
</dbReference>
<name>A0ABQ9XFL4_9EUKA</name>
<reference evidence="2 3" key="1">
    <citation type="journal article" date="2022" name="bioRxiv">
        <title>Genomics of Preaxostyla Flagellates Illuminates Evolutionary Transitions and the Path Towards Mitochondrial Loss.</title>
        <authorList>
            <person name="Novak L.V.F."/>
            <person name="Treitli S.C."/>
            <person name="Pyrih J."/>
            <person name="Halakuc P."/>
            <person name="Pipaliya S.V."/>
            <person name="Vacek V."/>
            <person name="Brzon O."/>
            <person name="Soukal P."/>
            <person name="Eme L."/>
            <person name="Dacks J.B."/>
            <person name="Karnkowska A."/>
            <person name="Elias M."/>
            <person name="Hampl V."/>
        </authorList>
    </citation>
    <scope>NUCLEOTIDE SEQUENCE [LARGE SCALE GENOMIC DNA]</scope>
    <source>
        <strain evidence="2">NAU3</strain>
        <tissue evidence="2">Gut</tissue>
    </source>
</reference>
<comment type="caution">
    <text evidence="2">The sequence shown here is derived from an EMBL/GenBank/DDBJ whole genome shotgun (WGS) entry which is preliminary data.</text>
</comment>
<organism evidence="2 3">
    <name type="scientific">Blattamonas nauphoetae</name>
    <dbReference type="NCBI Taxonomy" id="2049346"/>
    <lineage>
        <taxon>Eukaryota</taxon>
        <taxon>Metamonada</taxon>
        <taxon>Preaxostyla</taxon>
        <taxon>Oxymonadida</taxon>
        <taxon>Blattamonas</taxon>
    </lineage>
</organism>
<gene>
    <name evidence="2" type="ORF">BLNAU_13749</name>
</gene>
<feature type="compositionally biased region" description="Pro residues" evidence="1">
    <location>
        <begin position="15"/>
        <end position="31"/>
    </location>
</feature>
<sequence length="112" mass="12340">MKGSLDQAKPASRPRNPPPPLTLLPQPPPQTASPTRAPITFSLPSTHRRLHSLPSPQRHQSLSSPDFGLLKTGFFNKNIKTPDLPPITQEKAIGHGFLKDDMLTQANKRHPC</sequence>
<proteinExistence type="predicted"/>
<dbReference type="Proteomes" id="UP001281761">
    <property type="component" value="Unassembled WGS sequence"/>
</dbReference>
<evidence type="ECO:0000313" key="3">
    <source>
        <dbReference type="Proteomes" id="UP001281761"/>
    </source>
</evidence>
<accession>A0ABQ9XFL4</accession>